<dbReference type="OMA" id="IIHFCHE"/>
<evidence type="ECO:0000256" key="4">
    <source>
        <dbReference type="ARBA" id="ARBA00022833"/>
    </source>
</evidence>
<dbReference type="InterPro" id="IPR002219">
    <property type="entry name" value="PKC_DAG/PE"/>
</dbReference>
<dbReference type="PANTHER" id="PTHR32410">
    <property type="entry name" value="CYSTEINE/HISTIDINE-RICH C1 DOMAIN FAMILY PROTEIN"/>
    <property type="match status" value="1"/>
</dbReference>
<dbReference type="PANTHER" id="PTHR32410:SF206">
    <property type="entry name" value="C1 DOMAIN FAMILY PROTEIN, PUTATIVE-RELATED"/>
    <property type="match status" value="1"/>
</dbReference>
<organism evidence="6 7">
    <name type="scientific">Gossypium raimondii</name>
    <name type="common">Peruvian cotton</name>
    <name type="synonym">Gossypium klotzschianum subsp. raimondii</name>
    <dbReference type="NCBI Taxonomy" id="29730"/>
    <lineage>
        <taxon>Eukaryota</taxon>
        <taxon>Viridiplantae</taxon>
        <taxon>Streptophyta</taxon>
        <taxon>Embryophyta</taxon>
        <taxon>Tracheophyta</taxon>
        <taxon>Spermatophyta</taxon>
        <taxon>Magnoliopsida</taxon>
        <taxon>eudicotyledons</taxon>
        <taxon>Gunneridae</taxon>
        <taxon>Pentapetalae</taxon>
        <taxon>rosids</taxon>
        <taxon>malvids</taxon>
        <taxon>Malvales</taxon>
        <taxon>Malvaceae</taxon>
        <taxon>Malvoideae</taxon>
        <taxon>Gossypium</taxon>
    </lineage>
</organism>
<proteinExistence type="predicted"/>
<feature type="domain" description="Phorbol-ester/DAG-type" evidence="5">
    <location>
        <begin position="9"/>
        <end position="60"/>
    </location>
</feature>
<protein>
    <recommendedName>
        <fullName evidence="5">Phorbol-ester/DAG-type domain-containing protein</fullName>
    </recommendedName>
</protein>
<keyword evidence="7" id="KW-1185">Reference proteome</keyword>
<gene>
    <name evidence="6" type="ORF">B456_011G248800</name>
</gene>
<dbReference type="SMART" id="SM00109">
    <property type="entry name" value="C1"/>
    <property type="match status" value="3"/>
</dbReference>
<dbReference type="InterPro" id="IPR004146">
    <property type="entry name" value="DC1"/>
</dbReference>
<keyword evidence="2" id="KW-0677">Repeat</keyword>
<dbReference type="SUPFAM" id="SSF57889">
    <property type="entry name" value="Cysteine-rich domain"/>
    <property type="match status" value="7"/>
</dbReference>
<keyword evidence="4" id="KW-0862">Zinc</keyword>
<dbReference type="InterPro" id="IPR053192">
    <property type="entry name" value="Vacuole_Formation_Reg"/>
</dbReference>
<sequence>MSLLHFSHEHPLVSIESHSHEIEKVYCSGCGELVSGSSFGCVKCGFYLHRQCTEAPAEMNHPFHRNHNLNLLTRNPYGGRCICDFCGKTCENFVYHCSCNLDFHIKCALFSHSIGEKRNAEFQDIPRIDPSIKTGNVTEELKKAECFACWKPLLDSVYFSPNYGFYLHAKCVDLPAEINHLFHQEHPLFLQFNSQRLFCKIGQKPQRRGFVYCCSPCKFVLHIQCATIPTKINQPFHRKHPLILQNVNECLPCQICQDTTELNDIVYFCSICKFVLHGCCVSSPHIIEDKLHHEHPFILFQRQVSFCDACGTIGNYVPYICSTCNLAVHKKCISVPRIIKFYRHQHNISHTYFIEQREHETWECRFCFEEVNTEHGSYFCSKCNFIVHVNCATKNPLHYYEVDSIETMDSEEPVDLREIVTATWIKHSWHQHILTLSGDIQDFKQCDGCLLPIVTSYYCCSQCDFFLHKICAELPVKKHFWFHYCQRLLKLTSGCIFQCDICGYLTSGFAYICDKCEGRLCLRCSLVSDMSRSQGHEHRIYPFLSEHADQVCSACDKSTYFTFKCKHCSFNLHLNCLTLPLTAQHRSEVHPFTLTYHDDNDNYSESHYCDICEKERNPKHWLYHCSACNTSAHTKCVLGEYSFIKSGTIYTDHPHPLTCVKRVQYYPECQICGKLCLDLSLECKTIGCSYIVHWECKRGKRGLHIAQ</sequence>
<evidence type="ECO:0000256" key="3">
    <source>
        <dbReference type="ARBA" id="ARBA00022771"/>
    </source>
</evidence>
<dbReference type="InterPro" id="IPR046349">
    <property type="entry name" value="C1-like_sf"/>
</dbReference>
<dbReference type="SMART" id="SM00249">
    <property type="entry name" value="PHD"/>
    <property type="match status" value="5"/>
</dbReference>
<evidence type="ECO:0000313" key="7">
    <source>
        <dbReference type="Proteomes" id="UP000032304"/>
    </source>
</evidence>
<dbReference type="EMBL" id="CM001750">
    <property type="protein sequence ID" value="KJB73753.1"/>
    <property type="molecule type" value="Genomic_DNA"/>
</dbReference>
<feature type="domain" description="Phorbol-ester/DAG-type" evidence="5">
    <location>
        <begin position="294"/>
        <end position="332"/>
    </location>
</feature>
<dbReference type="OrthoDB" id="929630at2759"/>
<evidence type="ECO:0000259" key="5">
    <source>
        <dbReference type="PROSITE" id="PS50081"/>
    </source>
</evidence>
<dbReference type="Gramene" id="KJB73753">
    <property type="protein sequence ID" value="KJB73753"/>
    <property type="gene ID" value="B456_011G248800"/>
</dbReference>
<dbReference type="GO" id="GO:0008270">
    <property type="term" value="F:zinc ion binding"/>
    <property type="evidence" value="ECO:0007669"/>
    <property type="project" value="UniProtKB-KW"/>
</dbReference>
<accession>A0A0D2TDD2</accession>
<dbReference type="Gene3D" id="3.30.60.20">
    <property type="match status" value="1"/>
</dbReference>
<keyword evidence="3" id="KW-0863">Zinc-finger</keyword>
<reference evidence="6 7" key="1">
    <citation type="journal article" date="2012" name="Nature">
        <title>Repeated polyploidization of Gossypium genomes and the evolution of spinnable cotton fibres.</title>
        <authorList>
            <person name="Paterson A.H."/>
            <person name="Wendel J.F."/>
            <person name="Gundlach H."/>
            <person name="Guo H."/>
            <person name="Jenkins J."/>
            <person name="Jin D."/>
            <person name="Llewellyn D."/>
            <person name="Showmaker K.C."/>
            <person name="Shu S."/>
            <person name="Udall J."/>
            <person name="Yoo M.J."/>
            <person name="Byers R."/>
            <person name="Chen W."/>
            <person name="Doron-Faigenboim A."/>
            <person name="Duke M.V."/>
            <person name="Gong L."/>
            <person name="Grimwood J."/>
            <person name="Grover C."/>
            <person name="Grupp K."/>
            <person name="Hu G."/>
            <person name="Lee T.H."/>
            <person name="Li J."/>
            <person name="Lin L."/>
            <person name="Liu T."/>
            <person name="Marler B.S."/>
            <person name="Page J.T."/>
            <person name="Roberts A.W."/>
            <person name="Romanel E."/>
            <person name="Sanders W.S."/>
            <person name="Szadkowski E."/>
            <person name="Tan X."/>
            <person name="Tang H."/>
            <person name="Xu C."/>
            <person name="Wang J."/>
            <person name="Wang Z."/>
            <person name="Zhang D."/>
            <person name="Zhang L."/>
            <person name="Ashrafi H."/>
            <person name="Bedon F."/>
            <person name="Bowers J.E."/>
            <person name="Brubaker C.L."/>
            <person name="Chee P.W."/>
            <person name="Das S."/>
            <person name="Gingle A.R."/>
            <person name="Haigler C.H."/>
            <person name="Harker D."/>
            <person name="Hoffmann L.V."/>
            <person name="Hovav R."/>
            <person name="Jones D.C."/>
            <person name="Lemke C."/>
            <person name="Mansoor S."/>
            <person name="ur Rahman M."/>
            <person name="Rainville L.N."/>
            <person name="Rambani A."/>
            <person name="Reddy U.K."/>
            <person name="Rong J.K."/>
            <person name="Saranga Y."/>
            <person name="Scheffler B.E."/>
            <person name="Scheffler J.A."/>
            <person name="Stelly D.M."/>
            <person name="Triplett B.A."/>
            <person name="Van Deynze A."/>
            <person name="Vaslin M.F."/>
            <person name="Waghmare V.N."/>
            <person name="Walford S.A."/>
            <person name="Wright R.J."/>
            <person name="Zaki E.A."/>
            <person name="Zhang T."/>
            <person name="Dennis E.S."/>
            <person name="Mayer K.F."/>
            <person name="Peterson D.G."/>
            <person name="Rokhsar D.S."/>
            <person name="Wang X."/>
            <person name="Schmutz J."/>
        </authorList>
    </citation>
    <scope>NUCLEOTIDE SEQUENCE [LARGE SCALE GENOMIC DNA]</scope>
</reference>
<name>A0A0D2TDD2_GOSRA</name>
<keyword evidence="1" id="KW-0479">Metal-binding</keyword>
<dbReference type="PROSITE" id="PS50081">
    <property type="entry name" value="ZF_DAG_PE_2"/>
    <property type="match status" value="2"/>
</dbReference>
<dbReference type="AlphaFoldDB" id="A0A0D2TDD2"/>
<dbReference type="Pfam" id="PF03107">
    <property type="entry name" value="C1_2"/>
    <property type="match status" value="8"/>
</dbReference>
<dbReference type="Proteomes" id="UP000032304">
    <property type="component" value="Chromosome 11"/>
</dbReference>
<evidence type="ECO:0000256" key="1">
    <source>
        <dbReference type="ARBA" id="ARBA00022723"/>
    </source>
</evidence>
<evidence type="ECO:0000256" key="2">
    <source>
        <dbReference type="ARBA" id="ARBA00022737"/>
    </source>
</evidence>
<dbReference type="InterPro" id="IPR001965">
    <property type="entry name" value="Znf_PHD"/>
</dbReference>
<evidence type="ECO:0000313" key="6">
    <source>
        <dbReference type="EMBL" id="KJB73753.1"/>
    </source>
</evidence>